<dbReference type="EMBL" id="BMAO01001696">
    <property type="protein sequence ID" value="GFQ75217.1"/>
    <property type="molecule type" value="Genomic_DNA"/>
</dbReference>
<organism evidence="1 2">
    <name type="scientific">Trichonephila clavata</name>
    <name type="common">Joro spider</name>
    <name type="synonym">Nephila clavata</name>
    <dbReference type="NCBI Taxonomy" id="2740835"/>
    <lineage>
        <taxon>Eukaryota</taxon>
        <taxon>Metazoa</taxon>
        <taxon>Ecdysozoa</taxon>
        <taxon>Arthropoda</taxon>
        <taxon>Chelicerata</taxon>
        <taxon>Arachnida</taxon>
        <taxon>Araneae</taxon>
        <taxon>Araneomorphae</taxon>
        <taxon>Entelegynae</taxon>
        <taxon>Araneoidea</taxon>
        <taxon>Nephilidae</taxon>
        <taxon>Trichonephila</taxon>
    </lineage>
</organism>
<keyword evidence="2" id="KW-1185">Reference proteome</keyword>
<proteinExistence type="predicted"/>
<dbReference type="Proteomes" id="UP000887116">
    <property type="component" value="Unassembled WGS sequence"/>
</dbReference>
<reference evidence="1" key="1">
    <citation type="submission" date="2020-07" db="EMBL/GenBank/DDBJ databases">
        <title>Multicomponent nature underlies the extraordinary mechanical properties of spider dragline silk.</title>
        <authorList>
            <person name="Kono N."/>
            <person name="Nakamura H."/>
            <person name="Mori M."/>
            <person name="Yoshida Y."/>
            <person name="Ohtoshi R."/>
            <person name="Malay A.D."/>
            <person name="Moran D.A.P."/>
            <person name="Tomita M."/>
            <person name="Numata K."/>
            <person name="Arakawa K."/>
        </authorList>
    </citation>
    <scope>NUCLEOTIDE SEQUENCE</scope>
</reference>
<accession>A0A8X6FB08</accession>
<dbReference type="OrthoDB" id="616263at2759"/>
<sequence length="81" mass="9123">MSTIDEQRSGRPLSVRPDLARAVSEQFMDEDRRCSLLELERASGIERYPHRHREASSTGYCVMNYTSQNRIAVGTACTDGS</sequence>
<name>A0A8X6FB08_TRICU</name>
<protein>
    <submittedName>
        <fullName evidence="1">Uncharacterized protein</fullName>
    </submittedName>
</protein>
<evidence type="ECO:0000313" key="1">
    <source>
        <dbReference type="EMBL" id="GFQ75217.1"/>
    </source>
</evidence>
<evidence type="ECO:0000313" key="2">
    <source>
        <dbReference type="Proteomes" id="UP000887116"/>
    </source>
</evidence>
<gene>
    <name evidence="1" type="ORF">TNCT_193391</name>
</gene>
<comment type="caution">
    <text evidence="1">The sequence shown here is derived from an EMBL/GenBank/DDBJ whole genome shotgun (WGS) entry which is preliminary data.</text>
</comment>
<dbReference type="AlphaFoldDB" id="A0A8X6FB08"/>